<name>A0A087BG74_BIFLN</name>
<dbReference type="GO" id="GO:0000287">
    <property type="term" value="F:magnesium ion binding"/>
    <property type="evidence" value="ECO:0007669"/>
    <property type="project" value="TreeGrafter"/>
</dbReference>
<comment type="caution">
    <text evidence="1">The sequence shown here is derived from an EMBL/GenBank/DDBJ whole genome shotgun (WGS) entry which is preliminary data.</text>
</comment>
<protein>
    <submittedName>
        <fullName evidence="1">Hydrolase of the HAD superfamily protein</fullName>
        <ecNumber evidence="1">5.2.1.8</ecNumber>
    </submittedName>
</protein>
<dbReference type="NCBIfam" id="TIGR00099">
    <property type="entry name" value="Cof-subfamily"/>
    <property type="match status" value="1"/>
</dbReference>
<sequence>MTTNSKLVFIDIDGTLADENHVVPESAKIACKQAQANGHKLFICTGRSVPKIERSILDLGFDGVVSVAGAQANIGDRLLFQHLVPPEAVDAAMAYFAKHHIESYQWQGADGMYISEGYRQHLESKGKTWNRGEFARFWHLLDEVEVPTGSTLGQTIRVSKGSYFTSPNPDVTFEETQRDLSPWFELVHGSYDKISPNNGELLINGIDKGTAVRDVASLLGYAIADTITIGDSDNDTAMLKAAGTSVAMGNAIHGIQAFCDFTTTDIHEDGLANAFKTLGLV</sequence>
<keyword evidence="1" id="KW-0378">Hydrolase</keyword>
<evidence type="ECO:0000313" key="1">
    <source>
        <dbReference type="EMBL" id="KFI70024.1"/>
    </source>
</evidence>
<dbReference type="InterPro" id="IPR000150">
    <property type="entry name" value="Cof"/>
</dbReference>
<dbReference type="GO" id="GO:0016791">
    <property type="term" value="F:phosphatase activity"/>
    <property type="evidence" value="ECO:0007669"/>
    <property type="project" value="TreeGrafter"/>
</dbReference>
<reference evidence="1 2" key="1">
    <citation type="submission" date="2014-03" db="EMBL/GenBank/DDBJ databases">
        <title>Genomics of Bifidobacteria.</title>
        <authorList>
            <person name="Ventura M."/>
            <person name="Milani C."/>
            <person name="Lugli G.A."/>
        </authorList>
    </citation>
    <scope>NUCLEOTIDE SEQUENCE [LARGE SCALE GENOMIC DNA]</scope>
    <source>
        <strain evidence="1 2">LMG 21814</strain>
    </source>
</reference>
<dbReference type="EC" id="5.2.1.8" evidence="1"/>
<dbReference type="EMBL" id="JGZA01000015">
    <property type="protein sequence ID" value="KFI70024.1"/>
    <property type="molecule type" value="Genomic_DNA"/>
</dbReference>
<organism evidence="1 2">
    <name type="scientific">Bifidobacterium longum subsp. suis</name>
    <dbReference type="NCBI Taxonomy" id="1695"/>
    <lineage>
        <taxon>Bacteria</taxon>
        <taxon>Bacillati</taxon>
        <taxon>Actinomycetota</taxon>
        <taxon>Actinomycetes</taxon>
        <taxon>Bifidobacteriales</taxon>
        <taxon>Bifidobacteriaceae</taxon>
        <taxon>Bifidobacterium</taxon>
    </lineage>
</organism>
<evidence type="ECO:0000313" key="2">
    <source>
        <dbReference type="Proteomes" id="UP000029024"/>
    </source>
</evidence>
<dbReference type="PANTHER" id="PTHR10000:SF25">
    <property type="entry name" value="PHOSPHATASE YKRA-RELATED"/>
    <property type="match status" value="1"/>
</dbReference>
<dbReference type="Proteomes" id="UP000029024">
    <property type="component" value="Unassembled WGS sequence"/>
</dbReference>
<dbReference type="GO" id="GO:0003755">
    <property type="term" value="F:peptidyl-prolyl cis-trans isomerase activity"/>
    <property type="evidence" value="ECO:0007669"/>
    <property type="project" value="UniProtKB-EC"/>
</dbReference>
<dbReference type="Pfam" id="PF08282">
    <property type="entry name" value="Hydrolase_3"/>
    <property type="match status" value="1"/>
</dbReference>
<accession>A0A087BG74</accession>
<dbReference type="GO" id="GO:0005829">
    <property type="term" value="C:cytosol"/>
    <property type="evidence" value="ECO:0007669"/>
    <property type="project" value="TreeGrafter"/>
</dbReference>
<dbReference type="PROSITE" id="PS01229">
    <property type="entry name" value="COF_2"/>
    <property type="match status" value="1"/>
</dbReference>
<dbReference type="SUPFAM" id="SSF56784">
    <property type="entry name" value="HAD-like"/>
    <property type="match status" value="1"/>
</dbReference>
<dbReference type="InterPro" id="IPR023214">
    <property type="entry name" value="HAD_sf"/>
</dbReference>
<dbReference type="AlphaFoldDB" id="A0A087BG74"/>
<dbReference type="PANTHER" id="PTHR10000">
    <property type="entry name" value="PHOSPHOSERINE PHOSPHATASE"/>
    <property type="match status" value="1"/>
</dbReference>
<gene>
    <name evidence="1" type="ORF">BLSS_0336</name>
</gene>
<dbReference type="RefSeq" id="WP_032683928.1">
    <property type="nucleotide sequence ID" value="NZ_JGZA01000015.1"/>
</dbReference>
<dbReference type="InterPro" id="IPR036412">
    <property type="entry name" value="HAD-like_sf"/>
</dbReference>
<keyword evidence="1" id="KW-0413">Isomerase</keyword>
<dbReference type="Gene3D" id="3.40.50.1000">
    <property type="entry name" value="HAD superfamily/HAD-like"/>
    <property type="match status" value="1"/>
</dbReference>
<proteinExistence type="predicted"/>
<dbReference type="Gene3D" id="3.30.1240.10">
    <property type="match status" value="1"/>
</dbReference>